<comment type="similarity">
    <text evidence="2">Belongs to the peptidase M35 family.</text>
</comment>
<feature type="signal peptide" evidence="8">
    <location>
        <begin position="1"/>
        <end position="20"/>
    </location>
</feature>
<keyword evidence="11" id="KW-1185">Reference proteome</keyword>
<evidence type="ECO:0000256" key="7">
    <source>
        <dbReference type="ARBA" id="ARBA00023049"/>
    </source>
</evidence>
<evidence type="ECO:0000256" key="5">
    <source>
        <dbReference type="ARBA" id="ARBA00022801"/>
    </source>
</evidence>
<reference evidence="11" key="1">
    <citation type="journal article" date="2014" name="Proc. Natl. Acad. Sci. U.S.A.">
        <title>Extensive sampling of basidiomycete genomes demonstrates inadequacy of the white-rot/brown-rot paradigm for wood decay fungi.</title>
        <authorList>
            <person name="Riley R."/>
            <person name="Salamov A.A."/>
            <person name="Brown D.W."/>
            <person name="Nagy L.G."/>
            <person name="Floudas D."/>
            <person name="Held B.W."/>
            <person name="Levasseur A."/>
            <person name="Lombard V."/>
            <person name="Morin E."/>
            <person name="Otillar R."/>
            <person name="Lindquist E.A."/>
            <person name="Sun H."/>
            <person name="LaButti K.M."/>
            <person name="Schmutz J."/>
            <person name="Jabbour D."/>
            <person name="Luo H."/>
            <person name="Baker S.E."/>
            <person name="Pisabarro A.G."/>
            <person name="Walton J.D."/>
            <person name="Blanchette R.A."/>
            <person name="Henrissat B."/>
            <person name="Martin F."/>
            <person name="Cullen D."/>
            <person name="Hibbett D.S."/>
            <person name="Grigoriev I.V."/>
        </authorList>
    </citation>
    <scope>NUCLEOTIDE SEQUENCE [LARGE SCALE GENOMIC DNA]</scope>
    <source>
        <strain evidence="11">FD-172 SS1</strain>
    </source>
</reference>
<dbReference type="PANTHER" id="PTHR37016">
    <property type="match status" value="1"/>
</dbReference>
<evidence type="ECO:0000256" key="4">
    <source>
        <dbReference type="ARBA" id="ARBA00022723"/>
    </source>
</evidence>
<proteinExistence type="inferred from homology"/>
<dbReference type="PANTHER" id="PTHR37016:SF3">
    <property type="entry name" value="NEUTRAL PROTEASE 2-RELATED"/>
    <property type="match status" value="1"/>
</dbReference>
<evidence type="ECO:0000313" key="11">
    <source>
        <dbReference type="Proteomes" id="UP000027195"/>
    </source>
</evidence>
<evidence type="ECO:0000256" key="2">
    <source>
        <dbReference type="ARBA" id="ARBA00010279"/>
    </source>
</evidence>
<comment type="cofactor">
    <cofactor evidence="1">
        <name>Zn(2+)</name>
        <dbReference type="ChEBI" id="CHEBI:29105"/>
    </cofactor>
</comment>
<evidence type="ECO:0000256" key="3">
    <source>
        <dbReference type="ARBA" id="ARBA00022670"/>
    </source>
</evidence>
<dbReference type="SUPFAM" id="SSF55486">
    <property type="entry name" value="Metalloproteases ('zincins'), catalytic domain"/>
    <property type="match status" value="1"/>
</dbReference>
<organism evidence="10 11">
    <name type="scientific">Botryobasidium botryosum (strain FD-172 SS1)</name>
    <dbReference type="NCBI Taxonomy" id="930990"/>
    <lineage>
        <taxon>Eukaryota</taxon>
        <taxon>Fungi</taxon>
        <taxon>Dikarya</taxon>
        <taxon>Basidiomycota</taxon>
        <taxon>Agaricomycotina</taxon>
        <taxon>Agaricomycetes</taxon>
        <taxon>Cantharellales</taxon>
        <taxon>Botryobasidiaceae</taxon>
        <taxon>Botryobasidium</taxon>
    </lineage>
</organism>
<evidence type="ECO:0000313" key="10">
    <source>
        <dbReference type="EMBL" id="KDQ21773.1"/>
    </source>
</evidence>
<dbReference type="HOGENOM" id="CLU_041257_0_0_1"/>
<dbReference type="Gene3D" id="3.40.390.10">
    <property type="entry name" value="Collagenase (Catalytic Domain)"/>
    <property type="match status" value="1"/>
</dbReference>
<evidence type="ECO:0000256" key="8">
    <source>
        <dbReference type="SAM" id="SignalP"/>
    </source>
</evidence>
<evidence type="ECO:0000259" key="9">
    <source>
        <dbReference type="SMART" id="SM01351"/>
    </source>
</evidence>
<dbReference type="SMART" id="SM01351">
    <property type="entry name" value="Aspzincin_M35"/>
    <property type="match status" value="1"/>
</dbReference>
<evidence type="ECO:0000256" key="6">
    <source>
        <dbReference type="ARBA" id="ARBA00022833"/>
    </source>
</evidence>
<dbReference type="Proteomes" id="UP000027195">
    <property type="component" value="Unassembled WGS sequence"/>
</dbReference>
<keyword evidence="7" id="KW-0482">Metalloprotease</keyword>
<dbReference type="GO" id="GO:0046872">
    <property type="term" value="F:metal ion binding"/>
    <property type="evidence" value="ECO:0007669"/>
    <property type="project" value="UniProtKB-KW"/>
</dbReference>
<dbReference type="AlphaFoldDB" id="A0A067N198"/>
<dbReference type="GO" id="GO:0004222">
    <property type="term" value="F:metalloendopeptidase activity"/>
    <property type="evidence" value="ECO:0007669"/>
    <property type="project" value="InterPro"/>
</dbReference>
<sequence>MTSLTLTALLLSLLASLTLADPSLSVVVSGPSSVNGLSDLQITTTLQNTGNETLRLLNDPQSVLTPRWATDVFNISKAGNLSSVAPNFLGVVVKWSPRLAAAGNDFTILVPGQSLELVHDRQYSLFFNCESLNLTTRAYWITLVSARYDFSTAGEGTYEFLAADTFIHLDTTGEMTSLKATLNSPTSLTLFGDLSSSSQLTPTSAKFAKRAGFAYCSTRQQAELRSAISTAQSYASAALRYLLNHAFSTPRFTTWFGRYTSDDHAIVTRNFIGINGSRFDDFTYDCSCTDAHTFAYVYPNNYGKIYLCGAYWGAPPTGTDSKSGTLIHECSHFTRIAGTKDIAYGQSGCRRLAERNPREAIMNADSHEYFAENNPFLT</sequence>
<dbReference type="EMBL" id="KL198016">
    <property type="protein sequence ID" value="KDQ21773.1"/>
    <property type="molecule type" value="Genomic_DNA"/>
</dbReference>
<dbReference type="Gene3D" id="2.60.40.2970">
    <property type="match status" value="1"/>
</dbReference>
<accession>A0A067N198</accession>
<feature type="chain" id="PRO_5001641808" description="Lysine-specific metallo-endopeptidase domain-containing protein" evidence="8">
    <location>
        <begin position="21"/>
        <end position="378"/>
    </location>
</feature>
<dbReference type="STRING" id="930990.A0A067N198"/>
<protein>
    <recommendedName>
        <fullName evidence="9">Lysine-specific metallo-endopeptidase domain-containing protein</fullName>
    </recommendedName>
</protein>
<dbReference type="OrthoDB" id="412874at2759"/>
<evidence type="ECO:0000256" key="1">
    <source>
        <dbReference type="ARBA" id="ARBA00001947"/>
    </source>
</evidence>
<keyword evidence="8" id="KW-0732">Signal</keyword>
<keyword evidence="4" id="KW-0479">Metal-binding</keyword>
<name>A0A067N198_BOTB1</name>
<dbReference type="InParanoid" id="A0A067N198"/>
<feature type="domain" description="Lysine-specific metallo-endopeptidase" evidence="9">
    <location>
        <begin position="240"/>
        <end position="372"/>
    </location>
</feature>
<gene>
    <name evidence="10" type="ORF">BOTBODRAFT_168984</name>
</gene>
<keyword evidence="5" id="KW-0378">Hydrolase</keyword>
<keyword evidence="3" id="KW-0645">Protease</keyword>
<dbReference type="InterPro" id="IPR029463">
    <property type="entry name" value="Lys_MEP"/>
</dbReference>
<keyword evidence="6" id="KW-0862">Zinc</keyword>
<dbReference type="GO" id="GO:0006508">
    <property type="term" value="P:proteolysis"/>
    <property type="evidence" value="ECO:0007669"/>
    <property type="project" value="UniProtKB-KW"/>
</dbReference>
<dbReference type="Pfam" id="PF14521">
    <property type="entry name" value="Aspzincin_M35"/>
    <property type="match status" value="1"/>
</dbReference>
<dbReference type="InterPro" id="IPR024079">
    <property type="entry name" value="MetalloPept_cat_dom_sf"/>
</dbReference>
<dbReference type="InterPro" id="IPR050414">
    <property type="entry name" value="Fungal_M35_metalloproteases"/>
</dbReference>